<accession>A0ABP8NVC6</accession>
<keyword evidence="1" id="KW-0732">Signal</keyword>
<evidence type="ECO:0008006" key="4">
    <source>
        <dbReference type="Google" id="ProtNLM"/>
    </source>
</evidence>
<dbReference type="Proteomes" id="UP001501183">
    <property type="component" value="Unassembled WGS sequence"/>
</dbReference>
<gene>
    <name evidence="2" type="ORF">GCM10023094_04280</name>
</gene>
<reference evidence="3" key="1">
    <citation type="journal article" date="2019" name="Int. J. Syst. Evol. Microbiol.">
        <title>The Global Catalogue of Microorganisms (GCM) 10K type strain sequencing project: providing services to taxonomists for standard genome sequencing and annotation.</title>
        <authorList>
            <consortium name="The Broad Institute Genomics Platform"/>
            <consortium name="The Broad Institute Genome Sequencing Center for Infectious Disease"/>
            <person name="Wu L."/>
            <person name="Ma J."/>
        </authorList>
    </citation>
    <scope>NUCLEOTIDE SEQUENCE [LARGE SCALE GENOMIC DNA]</scope>
    <source>
        <strain evidence="3">JCM 32206</strain>
    </source>
</reference>
<evidence type="ECO:0000256" key="1">
    <source>
        <dbReference type="ARBA" id="ARBA00022729"/>
    </source>
</evidence>
<keyword evidence="3" id="KW-1185">Reference proteome</keyword>
<dbReference type="RefSeq" id="WP_345341647.1">
    <property type="nucleotide sequence ID" value="NZ_BAABFB010000014.1"/>
</dbReference>
<dbReference type="EMBL" id="BAABFB010000014">
    <property type="protein sequence ID" value="GAA4472309.1"/>
    <property type="molecule type" value="Genomic_DNA"/>
</dbReference>
<protein>
    <recommendedName>
        <fullName evidence="4">DUF4352 domain-containing protein</fullName>
    </recommendedName>
</protein>
<dbReference type="Gene3D" id="2.60.40.1240">
    <property type="match status" value="1"/>
</dbReference>
<organism evidence="2 3">
    <name type="scientific">Rhodococcus olei</name>
    <dbReference type="NCBI Taxonomy" id="2161675"/>
    <lineage>
        <taxon>Bacteria</taxon>
        <taxon>Bacillati</taxon>
        <taxon>Actinomycetota</taxon>
        <taxon>Actinomycetes</taxon>
        <taxon>Mycobacteriales</taxon>
        <taxon>Nocardiaceae</taxon>
        <taxon>Rhodococcus</taxon>
    </lineage>
</organism>
<dbReference type="InterPro" id="IPR029050">
    <property type="entry name" value="Immunoprotect_excell_Ig-like"/>
</dbReference>
<evidence type="ECO:0000313" key="2">
    <source>
        <dbReference type="EMBL" id="GAA4472309.1"/>
    </source>
</evidence>
<evidence type="ECO:0000313" key="3">
    <source>
        <dbReference type="Proteomes" id="UP001501183"/>
    </source>
</evidence>
<sequence length="183" mass="18814">MKMAMVAVVGVGVVLTAGCGGSDSSSEPAVTTTPATVPTVYRLGQDVDNGGIVVNVQQIRTESAIEARDAGGGYVDRAAPDGQKFVVLDSRVTNHTQSGIDLTCGPTIGNRFVDAQNRQFDALAGLDTVQGNRACGDAVPPGSDGQVQWVFAVPADSVPKAFGFYNTATQQPADVKVVDLSAS</sequence>
<comment type="caution">
    <text evidence="2">The sequence shown here is derived from an EMBL/GenBank/DDBJ whole genome shotgun (WGS) entry which is preliminary data.</text>
</comment>
<name>A0ABP8NVC6_9NOCA</name>
<dbReference type="PROSITE" id="PS51257">
    <property type="entry name" value="PROKAR_LIPOPROTEIN"/>
    <property type="match status" value="1"/>
</dbReference>
<proteinExistence type="predicted"/>